<proteinExistence type="predicted"/>
<feature type="domain" description="N-acetyltransferase" evidence="4">
    <location>
        <begin position="49"/>
        <end position="193"/>
    </location>
</feature>
<dbReference type="Pfam" id="PF00583">
    <property type="entry name" value="Acetyltransf_1"/>
    <property type="match status" value="1"/>
</dbReference>
<dbReference type="PANTHER" id="PTHR43877">
    <property type="entry name" value="AMINOALKYLPHOSPHONATE N-ACETYLTRANSFERASE-RELATED-RELATED"/>
    <property type="match status" value="1"/>
</dbReference>
<sequence>MTIDASPSHPPHLSSQSSESQAGANVGLGSESSPLAESAAANAAPTNAVITRDMTIDDLAPVFHLGEQLFQNELYPTLYRTWDEWEVTGLYNTDPEYCLIAEVEGEFAGFVLGTVIEKQVTYGYINWLGVDHRFQRRGVADSLVDRFVERTIHQGARSLFIDTDPANEPAVKFFTRKGFDNVRRHVYMSLDLGQHPYFGRLIDYEQDQVERTARKHRRRAKG</sequence>
<feature type="compositionally biased region" description="Low complexity" evidence="3">
    <location>
        <begin position="11"/>
        <end position="31"/>
    </location>
</feature>
<dbReference type="InterPro" id="IPR050832">
    <property type="entry name" value="Bact_Acetyltransf"/>
</dbReference>
<keyword evidence="6" id="KW-1185">Reference proteome</keyword>
<keyword evidence="1" id="KW-0808">Transferase</keyword>
<gene>
    <name evidence="5" type="ORF">VPK24_14930</name>
</gene>
<comment type="caution">
    <text evidence="5">The sequence shown here is derived from an EMBL/GenBank/DDBJ whole genome shotgun (WGS) entry which is preliminary data.</text>
</comment>
<dbReference type="PROSITE" id="PS51186">
    <property type="entry name" value="GNAT"/>
    <property type="match status" value="1"/>
</dbReference>
<evidence type="ECO:0000313" key="5">
    <source>
        <dbReference type="EMBL" id="MFG3818937.1"/>
    </source>
</evidence>
<feature type="region of interest" description="Disordered" evidence="3">
    <location>
        <begin position="1"/>
        <end position="31"/>
    </location>
</feature>
<organism evidence="5 6">
    <name type="scientific">Limnothrix redekei LRLZ20PSL1</name>
    <dbReference type="NCBI Taxonomy" id="3112953"/>
    <lineage>
        <taxon>Bacteria</taxon>
        <taxon>Bacillati</taxon>
        <taxon>Cyanobacteriota</taxon>
        <taxon>Cyanophyceae</taxon>
        <taxon>Pseudanabaenales</taxon>
        <taxon>Pseudanabaenaceae</taxon>
        <taxon>Limnothrix</taxon>
    </lineage>
</organism>
<name>A0ABW7CCR0_9CYAN</name>
<keyword evidence="2" id="KW-0012">Acyltransferase</keyword>
<accession>A0ABW7CCR0</accession>
<dbReference type="InterPro" id="IPR000182">
    <property type="entry name" value="GNAT_dom"/>
</dbReference>
<dbReference type="Gene3D" id="3.40.630.30">
    <property type="match status" value="1"/>
</dbReference>
<evidence type="ECO:0000256" key="1">
    <source>
        <dbReference type="ARBA" id="ARBA00022679"/>
    </source>
</evidence>
<evidence type="ECO:0000259" key="4">
    <source>
        <dbReference type="PROSITE" id="PS51186"/>
    </source>
</evidence>
<evidence type="ECO:0000256" key="3">
    <source>
        <dbReference type="SAM" id="MobiDB-lite"/>
    </source>
</evidence>
<evidence type="ECO:0000256" key="2">
    <source>
        <dbReference type="ARBA" id="ARBA00023315"/>
    </source>
</evidence>
<reference evidence="6" key="1">
    <citation type="journal article" date="2024" name="Algal Res.">
        <title>Biochemical, toxicological and genomic investigation of a high-biomass producing Limnothrix strain isolated from Italian shallow drinking water reservoir.</title>
        <authorList>
            <person name="Simonazzi M."/>
            <person name="Shishido T.K."/>
            <person name="Delbaje E."/>
            <person name="Wahlsten M."/>
            <person name="Fewer D.P."/>
            <person name="Sivonen K."/>
            <person name="Pezzolesi L."/>
            <person name="Pistocchi R."/>
        </authorList>
    </citation>
    <scope>NUCLEOTIDE SEQUENCE [LARGE SCALE GENOMIC DNA]</scope>
    <source>
        <strain evidence="6">LRLZ20PSL1</strain>
    </source>
</reference>
<dbReference type="Proteomes" id="UP001604335">
    <property type="component" value="Unassembled WGS sequence"/>
</dbReference>
<dbReference type="CDD" id="cd04301">
    <property type="entry name" value="NAT_SF"/>
    <property type="match status" value="1"/>
</dbReference>
<dbReference type="InterPro" id="IPR016181">
    <property type="entry name" value="Acyl_CoA_acyltransferase"/>
</dbReference>
<dbReference type="EMBL" id="JAZAQF010000086">
    <property type="protein sequence ID" value="MFG3818937.1"/>
    <property type="molecule type" value="Genomic_DNA"/>
</dbReference>
<protein>
    <submittedName>
        <fullName evidence="5">GNAT family N-acetyltransferase</fullName>
    </submittedName>
</protein>
<dbReference type="SUPFAM" id="SSF55729">
    <property type="entry name" value="Acyl-CoA N-acyltransferases (Nat)"/>
    <property type="match status" value="1"/>
</dbReference>
<evidence type="ECO:0000313" key="6">
    <source>
        <dbReference type="Proteomes" id="UP001604335"/>
    </source>
</evidence>